<reference evidence="1" key="1">
    <citation type="submission" date="2013-12" db="EMBL/GenBank/DDBJ databases">
        <title>The Genome Sequence of Aphanomyces astaci APO3.</title>
        <authorList>
            <consortium name="The Broad Institute Genomics Platform"/>
            <person name="Russ C."/>
            <person name="Tyler B."/>
            <person name="van West P."/>
            <person name="Dieguez-Uribeondo J."/>
            <person name="Young S.K."/>
            <person name="Zeng Q."/>
            <person name="Gargeya S."/>
            <person name="Fitzgerald M."/>
            <person name="Abouelleil A."/>
            <person name="Alvarado L."/>
            <person name="Chapman S.B."/>
            <person name="Gainer-Dewar J."/>
            <person name="Goldberg J."/>
            <person name="Griggs A."/>
            <person name="Gujja S."/>
            <person name="Hansen M."/>
            <person name="Howarth C."/>
            <person name="Imamovic A."/>
            <person name="Ireland A."/>
            <person name="Larimer J."/>
            <person name="McCowan C."/>
            <person name="Murphy C."/>
            <person name="Pearson M."/>
            <person name="Poon T.W."/>
            <person name="Priest M."/>
            <person name="Roberts A."/>
            <person name="Saif S."/>
            <person name="Shea T."/>
            <person name="Sykes S."/>
            <person name="Wortman J."/>
            <person name="Nusbaum C."/>
            <person name="Birren B."/>
        </authorList>
    </citation>
    <scope>NUCLEOTIDE SEQUENCE [LARGE SCALE GENOMIC DNA]</scope>
    <source>
        <strain evidence="1">APO3</strain>
    </source>
</reference>
<dbReference type="AlphaFoldDB" id="W4GNW2"/>
<accession>W4GNW2</accession>
<proteinExistence type="predicted"/>
<sequence>MMQHEPRLSQIDVMYVLRSLSVLKRRGVVPRSKLQEYKDMLIARHPALVAMVHEAARANQDLAEYLLAQSTRDVPVVVPTHEAVAIDALDVSILRAQFGMDEAEAIRVLVESRGDFVTAILAVDAARDTD</sequence>
<dbReference type="RefSeq" id="XP_009829273.1">
    <property type="nucleotide sequence ID" value="XM_009830971.1"/>
</dbReference>
<name>W4GNW2_APHAT</name>
<gene>
    <name evidence="1" type="ORF">H257_05945</name>
</gene>
<dbReference type="EMBL" id="KI913124">
    <property type="protein sequence ID" value="ETV81415.1"/>
    <property type="molecule type" value="Genomic_DNA"/>
</dbReference>
<dbReference type="OrthoDB" id="3169036at2759"/>
<evidence type="ECO:0008006" key="2">
    <source>
        <dbReference type="Google" id="ProtNLM"/>
    </source>
</evidence>
<dbReference type="VEuPathDB" id="FungiDB:H257_05945"/>
<evidence type="ECO:0000313" key="1">
    <source>
        <dbReference type="EMBL" id="ETV81415.1"/>
    </source>
</evidence>
<protein>
    <recommendedName>
        <fullName evidence="2">Nascent polypeptide-associated complex subunit alpha-like UBA domain-containing protein</fullName>
    </recommendedName>
</protein>
<dbReference type="Gene3D" id="1.10.8.10">
    <property type="entry name" value="DNA helicase RuvA subunit, C-terminal domain"/>
    <property type="match status" value="1"/>
</dbReference>
<dbReference type="GeneID" id="20807941"/>
<organism evidence="1">
    <name type="scientific">Aphanomyces astaci</name>
    <name type="common">Crayfish plague agent</name>
    <dbReference type="NCBI Taxonomy" id="112090"/>
    <lineage>
        <taxon>Eukaryota</taxon>
        <taxon>Sar</taxon>
        <taxon>Stramenopiles</taxon>
        <taxon>Oomycota</taxon>
        <taxon>Saprolegniomycetes</taxon>
        <taxon>Saprolegniales</taxon>
        <taxon>Verrucalvaceae</taxon>
        <taxon>Aphanomyces</taxon>
    </lineage>
</organism>